<organism evidence="1 2">
    <name type="scientific">Streptomyces zagrosensis</name>
    <dbReference type="NCBI Taxonomy" id="1042984"/>
    <lineage>
        <taxon>Bacteria</taxon>
        <taxon>Bacillati</taxon>
        <taxon>Actinomycetota</taxon>
        <taxon>Actinomycetes</taxon>
        <taxon>Kitasatosporales</taxon>
        <taxon>Streptomycetaceae</taxon>
        <taxon>Streptomyces</taxon>
    </lineage>
</organism>
<dbReference type="Proteomes" id="UP000588098">
    <property type="component" value="Unassembled WGS sequence"/>
</dbReference>
<dbReference type="AlphaFoldDB" id="A0A7W9QD45"/>
<sequence>MSDVHSAIFRGATPYPWCVRRPAVSDVQAAVFRGTTPVPAHEEADRV</sequence>
<comment type="caution">
    <text evidence="1">The sequence shown here is derived from an EMBL/GenBank/DDBJ whole genome shotgun (WGS) entry which is preliminary data.</text>
</comment>
<evidence type="ECO:0000313" key="2">
    <source>
        <dbReference type="Proteomes" id="UP000588098"/>
    </source>
</evidence>
<reference evidence="1 2" key="1">
    <citation type="submission" date="2020-08" db="EMBL/GenBank/DDBJ databases">
        <title>Genomic Encyclopedia of Type Strains, Phase III (KMG-III): the genomes of soil and plant-associated and newly described type strains.</title>
        <authorList>
            <person name="Whitman W."/>
        </authorList>
    </citation>
    <scope>NUCLEOTIDE SEQUENCE [LARGE SCALE GENOMIC DNA]</scope>
    <source>
        <strain evidence="1 2">CECT 8305</strain>
    </source>
</reference>
<accession>A0A7W9QD45</accession>
<dbReference type="EMBL" id="JACHJL010000014">
    <property type="protein sequence ID" value="MBB5938078.1"/>
    <property type="molecule type" value="Genomic_DNA"/>
</dbReference>
<name>A0A7W9QD45_9ACTN</name>
<keyword evidence="2" id="KW-1185">Reference proteome</keyword>
<gene>
    <name evidence="1" type="ORF">FHS42_005162</name>
</gene>
<proteinExistence type="predicted"/>
<protein>
    <submittedName>
        <fullName evidence="1">Uncharacterized protein</fullName>
    </submittedName>
</protein>
<evidence type="ECO:0000313" key="1">
    <source>
        <dbReference type="EMBL" id="MBB5938078.1"/>
    </source>
</evidence>